<dbReference type="Proteomes" id="UP000193218">
    <property type="component" value="Unassembled WGS sequence"/>
</dbReference>
<dbReference type="InParanoid" id="A0A1Y1US67"/>
<dbReference type="AlphaFoldDB" id="A0A1Y1US67"/>
<proteinExistence type="predicted"/>
<comment type="caution">
    <text evidence="2">The sequence shown here is derived from an EMBL/GenBank/DDBJ whole genome shotgun (WGS) entry which is preliminary data.</text>
</comment>
<dbReference type="GeneID" id="33554107"/>
<protein>
    <submittedName>
        <fullName evidence="2">Uncharacterized protein</fullName>
    </submittedName>
</protein>
<dbReference type="EMBL" id="NBSH01000001">
    <property type="protein sequence ID" value="ORX40871.1"/>
    <property type="molecule type" value="Genomic_DNA"/>
</dbReference>
<sequence>MTSIHRLPGAFDHCLHPADGIQGGYGSQSLCNQSWRRGSDNSIVGGSISRDACAQDLLWNLSSAFADLPEVDRRAFENDVAYSFGLGSQDLSSFVHPTVTGRTQEQVPSTDHRRRSTTLSATANAPKLEPTQPWYLSQQETLPEDAWLRNGRLKSRYVSDISSRQAFDPYSSAALASGHSYTSNVLPDRCFDQEGNLRPGFAEAIGNRGA</sequence>
<keyword evidence="3" id="KW-1185">Reference proteome</keyword>
<name>A0A1Y1US67_9TREE</name>
<gene>
    <name evidence="2" type="ORF">BD324DRAFT_25775</name>
</gene>
<accession>A0A1Y1US67</accession>
<organism evidence="2 3">
    <name type="scientific">Kockovaella imperatae</name>
    <dbReference type="NCBI Taxonomy" id="4999"/>
    <lineage>
        <taxon>Eukaryota</taxon>
        <taxon>Fungi</taxon>
        <taxon>Dikarya</taxon>
        <taxon>Basidiomycota</taxon>
        <taxon>Agaricomycotina</taxon>
        <taxon>Tremellomycetes</taxon>
        <taxon>Tremellales</taxon>
        <taxon>Cuniculitremaceae</taxon>
        <taxon>Kockovaella</taxon>
    </lineage>
</organism>
<evidence type="ECO:0000313" key="3">
    <source>
        <dbReference type="Proteomes" id="UP000193218"/>
    </source>
</evidence>
<reference evidence="2 3" key="1">
    <citation type="submission" date="2017-03" db="EMBL/GenBank/DDBJ databases">
        <title>Widespread Adenine N6-methylation of Active Genes in Fungi.</title>
        <authorList>
            <consortium name="DOE Joint Genome Institute"/>
            <person name="Mondo S.J."/>
            <person name="Dannebaum R.O."/>
            <person name="Kuo R.C."/>
            <person name="Louie K.B."/>
            <person name="Bewick A.J."/>
            <person name="Labutti K."/>
            <person name="Haridas S."/>
            <person name="Kuo A."/>
            <person name="Salamov A."/>
            <person name="Ahrendt S.R."/>
            <person name="Lau R."/>
            <person name="Bowen B.P."/>
            <person name="Lipzen A."/>
            <person name="Sullivan W."/>
            <person name="Andreopoulos W.B."/>
            <person name="Clum A."/>
            <person name="Lindquist E."/>
            <person name="Daum C."/>
            <person name="Northen T.R."/>
            <person name="Ramamoorthy G."/>
            <person name="Schmitz R.J."/>
            <person name="Gryganskyi A."/>
            <person name="Culley D."/>
            <person name="Magnuson J."/>
            <person name="James T.Y."/>
            <person name="O'Malley M.A."/>
            <person name="Stajich J.E."/>
            <person name="Spatafora J.W."/>
            <person name="Visel A."/>
            <person name="Grigoriev I.V."/>
        </authorList>
    </citation>
    <scope>NUCLEOTIDE SEQUENCE [LARGE SCALE GENOMIC DNA]</scope>
    <source>
        <strain evidence="2 3">NRRL Y-17943</strain>
    </source>
</reference>
<feature type="compositionally biased region" description="Polar residues" evidence="1">
    <location>
        <begin position="100"/>
        <end position="109"/>
    </location>
</feature>
<feature type="region of interest" description="Disordered" evidence="1">
    <location>
        <begin position="100"/>
        <end position="124"/>
    </location>
</feature>
<dbReference type="RefSeq" id="XP_021874550.1">
    <property type="nucleotide sequence ID" value="XM_022012299.1"/>
</dbReference>
<evidence type="ECO:0000256" key="1">
    <source>
        <dbReference type="SAM" id="MobiDB-lite"/>
    </source>
</evidence>
<evidence type="ECO:0000313" key="2">
    <source>
        <dbReference type="EMBL" id="ORX40871.1"/>
    </source>
</evidence>